<dbReference type="InterPro" id="IPR027417">
    <property type="entry name" value="P-loop_NTPase"/>
</dbReference>
<feature type="domain" description="ABC transporter" evidence="5">
    <location>
        <begin position="234"/>
        <end position="451"/>
    </location>
</feature>
<dbReference type="InterPro" id="IPR003439">
    <property type="entry name" value="ABC_transporter-like_ATP-bd"/>
</dbReference>
<evidence type="ECO:0000256" key="1">
    <source>
        <dbReference type="ARBA" id="ARBA00005417"/>
    </source>
</evidence>
<reference evidence="6" key="1">
    <citation type="submission" date="2020-11" db="EMBL/GenBank/DDBJ databases">
        <title>Sequencing the genomes of 1000 actinobacteria strains.</title>
        <authorList>
            <person name="Klenk H.-P."/>
        </authorList>
    </citation>
    <scope>NUCLEOTIDE SEQUENCE</scope>
    <source>
        <strain evidence="6">DSM 45356</strain>
    </source>
</reference>
<keyword evidence="7" id="KW-1185">Reference proteome</keyword>
<dbReference type="Proteomes" id="UP000622552">
    <property type="component" value="Unassembled WGS sequence"/>
</dbReference>
<evidence type="ECO:0000259" key="5">
    <source>
        <dbReference type="PROSITE" id="PS50893"/>
    </source>
</evidence>
<dbReference type="PANTHER" id="PTHR43776">
    <property type="entry name" value="TRANSPORT ATP-BINDING PROTEIN"/>
    <property type="match status" value="1"/>
</dbReference>
<accession>A0A8J7G9X2</accession>
<protein>
    <submittedName>
        <fullName evidence="6">Peptide/nickel transport system ATP-binding protein</fullName>
    </submittedName>
</protein>
<dbReference type="InterPro" id="IPR003593">
    <property type="entry name" value="AAA+_ATPase"/>
</dbReference>
<dbReference type="CDD" id="cd03257">
    <property type="entry name" value="ABC_NikE_OppD_transporters"/>
    <property type="match status" value="1"/>
</dbReference>
<sequence>MSTVAAVRDLTIVHGDTVVVDAASLTVEPGQILALTGRSGCGKTTLLRALLGALPPGLTRRSGTAEVLGRDVFDLSAARLRHLRATTVGYVGQDPASRLNPRMRVRTLLTELAPGTDPRAALADVRLEDELLRRRPAALSGGQARRVALARALARAPLLLLLDEPTAGLDIALRDEIAALLRDLRARHGFAVILACHDPDLVSQLADTVVDLGRAASAPPTGGRPPAPAGPIVLSARGLGAMAGGRTILRDIDLDVHSGDCLAVVGPSGAGKSTLGRVLTGLHPASGGSLIRHGQPVSRRRGRAQRRQVQYVPQDPLGALNPAHTVAQTLRRPAVLHRLTASPPVSVLLDLVGLPADFAVRYPSELSGGQRQRVAIARALAAQPDVLVCDEVTSALDPATAEAVMALLNDLRADTGLALVVISHDRALVDRHCARVAQMSDGALTTRDVDP</sequence>
<evidence type="ECO:0000256" key="4">
    <source>
        <dbReference type="ARBA" id="ARBA00022840"/>
    </source>
</evidence>
<dbReference type="GO" id="GO:0005524">
    <property type="term" value="F:ATP binding"/>
    <property type="evidence" value="ECO:0007669"/>
    <property type="project" value="UniProtKB-KW"/>
</dbReference>
<comment type="caution">
    <text evidence="6">The sequence shown here is derived from an EMBL/GenBank/DDBJ whole genome shotgun (WGS) entry which is preliminary data.</text>
</comment>
<dbReference type="SUPFAM" id="SSF52540">
    <property type="entry name" value="P-loop containing nucleoside triphosphate hydrolases"/>
    <property type="match status" value="2"/>
</dbReference>
<dbReference type="RefSeq" id="WP_197003444.1">
    <property type="nucleotide sequence ID" value="NZ_BONS01000015.1"/>
</dbReference>
<dbReference type="PANTHER" id="PTHR43776:SF7">
    <property type="entry name" value="D,D-DIPEPTIDE TRANSPORT ATP-BINDING PROTEIN DDPF-RELATED"/>
    <property type="match status" value="1"/>
</dbReference>
<dbReference type="InterPro" id="IPR050319">
    <property type="entry name" value="ABC_transp_ATP-bind"/>
</dbReference>
<comment type="similarity">
    <text evidence="1">Belongs to the ABC transporter superfamily.</text>
</comment>
<evidence type="ECO:0000256" key="3">
    <source>
        <dbReference type="ARBA" id="ARBA00022741"/>
    </source>
</evidence>
<keyword evidence="3" id="KW-0547">Nucleotide-binding</keyword>
<dbReference type="SMART" id="SM00382">
    <property type="entry name" value="AAA"/>
    <property type="match status" value="2"/>
</dbReference>
<keyword evidence="2" id="KW-0813">Transport</keyword>
<evidence type="ECO:0000313" key="7">
    <source>
        <dbReference type="Proteomes" id="UP000622552"/>
    </source>
</evidence>
<evidence type="ECO:0000313" key="6">
    <source>
        <dbReference type="EMBL" id="MBG6136473.1"/>
    </source>
</evidence>
<dbReference type="GO" id="GO:0055085">
    <property type="term" value="P:transmembrane transport"/>
    <property type="evidence" value="ECO:0007669"/>
    <property type="project" value="UniProtKB-ARBA"/>
</dbReference>
<dbReference type="InterPro" id="IPR017871">
    <property type="entry name" value="ABC_transporter-like_CS"/>
</dbReference>
<organism evidence="6 7">
    <name type="scientific">Longispora fulva</name>
    <dbReference type="NCBI Taxonomy" id="619741"/>
    <lineage>
        <taxon>Bacteria</taxon>
        <taxon>Bacillati</taxon>
        <taxon>Actinomycetota</taxon>
        <taxon>Actinomycetes</taxon>
        <taxon>Micromonosporales</taxon>
        <taxon>Micromonosporaceae</taxon>
        <taxon>Longispora</taxon>
    </lineage>
</organism>
<proteinExistence type="inferred from homology"/>
<dbReference type="Gene3D" id="3.40.50.300">
    <property type="entry name" value="P-loop containing nucleotide triphosphate hydrolases"/>
    <property type="match status" value="2"/>
</dbReference>
<keyword evidence="4 6" id="KW-0067">ATP-binding</keyword>
<dbReference type="AlphaFoldDB" id="A0A8J7G9X2"/>
<name>A0A8J7G9X2_9ACTN</name>
<evidence type="ECO:0000256" key="2">
    <source>
        <dbReference type="ARBA" id="ARBA00022448"/>
    </source>
</evidence>
<dbReference type="Pfam" id="PF00005">
    <property type="entry name" value="ABC_tran"/>
    <property type="match status" value="2"/>
</dbReference>
<feature type="domain" description="ABC transporter" evidence="5">
    <location>
        <begin position="5"/>
        <end position="239"/>
    </location>
</feature>
<dbReference type="PROSITE" id="PS00211">
    <property type="entry name" value="ABC_TRANSPORTER_1"/>
    <property type="match status" value="2"/>
</dbReference>
<gene>
    <name evidence="6" type="ORF">IW245_002667</name>
</gene>
<dbReference type="GO" id="GO:0016887">
    <property type="term" value="F:ATP hydrolysis activity"/>
    <property type="evidence" value="ECO:0007669"/>
    <property type="project" value="InterPro"/>
</dbReference>
<dbReference type="EMBL" id="JADOUF010000001">
    <property type="protein sequence ID" value="MBG6136473.1"/>
    <property type="molecule type" value="Genomic_DNA"/>
</dbReference>
<dbReference type="PROSITE" id="PS50893">
    <property type="entry name" value="ABC_TRANSPORTER_2"/>
    <property type="match status" value="2"/>
</dbReference>